<feature type="compositionally biased region" description="Acidic residues" evidence="8">
    <location>
        <begin position="1128"/>
        <end position="1144"/>
    </location>
</feature>
<feature type="compositionally biased region" description="Polar residues" evidence="8">
    <location>
        <begin position="2159"/>
        <end position="2200"/>
    </location>
</feature>
<keyword evidence="12" id="KW-1185">Reference proteome</keyword>
<protein>
    <recommendedName>
        <fullName evidence="1">RNA-directed DNA polymerase</fullName>
        <ecNumber evidence="1">2.7.7.49</ecNumber>
    </recommendedName>
</protein>
<dbReference type="SUPFAM" id="SSF53098">
    <property type="entry name" value="Ribonuclease H-like"/>
    <property type="match status" value="2"/>
</dbReference>
<dbReference type="InterPro" id="IPR001878">
    <property type="entry name" value="Znf_CCHC"/>
</dbReference>
<evidence type="ECO:0000259" key="10">
    <source>
        <dbReference type="PROSITE" id="PS50994"/>
    </source>
</evidence>
<evidence type="ECO:0000256" key="4">
    <source>
        <dbReference type="ARBA" id="ARBA00022722"/>
    </source>
</evidence>
<dbReference type="CDD" id="cd01647">
    <property type="entry name" value="RT_LTR"/>
    <property type="match status" value="2"/>
</dbReference>
<dbReference type="Pfam" id="PF00078">
    <property type="entry name" value="RVT_1"/>
    <property type="match status" value="1"/>
</dbReference>
<dbReference type="InterPro" id="IPR000477">
    <property type="entry name" value="RT_dom"/>
</dbReference>
<dbReference type="Pfam" id="PF17919">
    <property type="entry name" value="RT_RNaseH_2"/>
    <property type="match status" value="1"/>
</dbReference>
<accession>A0ABY6LIW3</accession>
<dbReference type="Gene3D" id="2.40.70.10">
    <property type="entry name" value="Acid Proteases"/>
    <property type="match status" value="1"/>
</dbReference>
<evidence type="ECO:0000256" key="1">
    <source>
        <dbReference type="ARBA" id="ARBA00012493"/>
    </source>
</evidence>
<dbReference type="InterPro" id="IPR012337">
    <property type="entry name" value="RNaseH-like_sf"/>
</dbReference>
<evidence type="ECO:0000256" key="7">
    <source>
        <dbReference type="ARBA" id="ARBA00022918"/>
    </source>
</evidence>
<feature type="domain" description="Integrase catalytic" evidence="10">
    <location>
        <begin position="891"/>
        <end position="1080"/>
    </location>
</feature>
<dbReference type="CDD" id="cd09274">
    <property type="entry name" value="RNase_HI_RT_Ty3"/>
    <property type="match status" value="2"/>
</dbReference>
<proteinExistence type="predicted"/>
<evidence type="ECO:0000256" key="6">
    <source>
        <dbReference type="ARBA" id="ARBA00022801"/>
    </source>
</evidence>
<dbReference type="Gene3D" id="1.10.340.70">
    <property type="match status" value="2"/>
</dbReference>
<evidence type="ECO:0000259" key="9">
    <source>
        <dbReference type="PROSITE" id="PS50878"/>
    </source>
</evidence>
<dbReference type="InterPro" id="IPR021109">
    <property type="entry name" value="Peptidase_aspartic_dom_sf"/>
</dbReference>
<dbReference type="Proteomes" id="UP001235939">
    <property type="component" value="Chromosome 18"/>
</dbReference>
<keyword evidence="2" id="KW-0808">Transferase</keyword>
<dbReference type="PANTHER" id="PTHR37984">
    <property type="entry name" value="PROTEIN CBG26694"/>
    <property type="match status" value="1"/>
</dbReference>
<dbReference type="InterPro" id="IPR041588">
    <property type="entry name" value="Integrase_H2C2"/>
</dbReference>
<keyword evidence="3" id="KW-0548">Nucleotidyltransferase</keyword>
<dbReference type="SUPFAM" id="SSF56672">
    <property type="entry name" value="DNA/RNA polymerases"/>
    <property type="match status" value="2"/>
</dbReference>
<dbReference type="InterPro" id="IPR041577">
    <property type="entry name" value="RT_RNaseH_2"/>
</dbReference>
<dbReference type="InterPro" id="IPR001584">
    <property type="entry name" value="Integrase_cat-core"/>
</dbReference>
<organism evidence="11 12">
    <name type="scientific">Cordylochernes scorpioides</name>
    <dbReference type="NCBI Taxonomy" id="51811"/>
    <lineage>
        <taxon>Eukaryota</taxon>
        <taxon>Metazoa</taxon>
        <taxon>Ecdysozoa</taxon>
        <taxon>Arthropoda</taxon>
        <taxon>Chelicerata</taxon>
        <taxon>Arachnida</taxon>
        <taxon>Pseudoscorpiones</taxon>
        <taxon>Cheliferoidea</taxon>
        <taxon>Chernetidae</taxon>
        <taxon>Cordylochernes</taxon>
    </lineage>
</organism>
<feature type="compositionally biased region" description="Basic and acidic residues" evidence="8">
    <location>
        <begin position="1153"/>
        <end position="1168"/>
    </location>
</feature>
<dbReference type="SUPFAM" id="SSF50630">
    <property type="entry name" value="Acid proteases"/>
    <property type="match status" value="1"/>
</dbReference>
<gene>
    <name evidence="11" type="ORF">LAZ67_18000768</name>
</gene>
<keyword evidence="6" id="KW-0378">Hydrolase</keyword>
<dbReference type="EC" id="2.7.7.49" evidence="1"/>
<dbReference type="InterPro" id="IPR036397">
    <property type="entry name" value="RNaseH_sf"/>
</dbReference>
<evidence type="ECO:0000256" key="5">
    <source>
        <dbReference type="ARBA" id="ARBA00022759"/>
    </source>
</evidence>
<reference evidence="11 12" key="1">
    <citation type="submission" date="2022-01" db="EMBL/GenBank/DDBJ databases">
        <title>A chromosomal length assembly of Cordylochernes scorpioides.</title>
        <authorList>
            <person name="Zeh D."/>
            <person name="Zeh J."/>
        </authorList>
    </citation>
    <scope>NUCLEOTIDE SEQUENCE [LARGE SCALE GENOMIC DNA]</scope>
    <source>
        <strain evidence="11">IN4F17</strain>
        <tissue evidence="11">Whole Body</tissue>
    </source>
</reference>
<dbReference type="Gene3D" id="3.30.420.10">
    <property type="entry name" value="Ribonuclease H-like superfamily/Ribonuclease H"/>
    <property type="match status" value="2"/>
</dbReference>
<keyword evidence="5" id="KW-0255">Endonuclease</keyword>
<feature type="domain" description="Reverse transcriptase" evidence="9">
    <location>
        <begin position="411"/>
        <end position="588"/>
    </location>
</feature>
<dbReference type="Gene3D" id="3.30.70.270">
    <property type="match status" value="5"/>
</dbReference>
<dbReference type="PROSITE" id="PS50994">
    <property type="entry name" value="INTEGRASE"/>
    <property type="match status" value="2"/>
</dbReference>
<feature type="compositionally biased region" description="Basic and acidic residues" evidence="8">
    <location>
        <begin position="2122"/>
        <end position="2144"/>
    </location>
</feature>
<name>A0ABY6LIW3_9ARAC</name>
<keyword evidence="4" id="KW-0540">Nuclease</keyword>
<evidence type="ECO:0000313" key="11">
    <source>
        <dbReference type="EMBL" id="UYV79813.1"/>
    </source>
</evidence>
<evidence type="ECO:0000256" key="3">
    <source>
        <dbReference type="ARBA" id="ARBA00022695"/>
    </source>
</evidence>
<dbReference type="InterPro" id="IPR043128">
    <property type="entry name" value="Rev_trsase/Diguanyl_cyclase"/>
</dbReference>
<dbReference type="Pfam" id="PF17917">
    <property type="entry name" value="RT_RNaseH"/>
    <property type="match status" value="1"/>
</dbReference>
<evidence type="ECO:0000256" key="8">
    <source>
        <dbReference type="SAM" id="MobiDB-lite"/>
    </source>
</evidence>
<dbReference type="EMBL" id="CP092880">
    <property type="protein sequence ID" value="UYV79813.1"/>
    <property type="molecule type" value="Genomic_DNA"/>
</dbReference>
<evidence type="ECO:0000313" key="12">
    <source>
        <dbReference type="Proteomes" id="UP001235939"/>
    </source>
</evidence>
<dbReference type="InterPro" id="IPR043502">
    <property type="entry name" value="DNA/RNA_pol_sf"/>
</dbReference>
<feature type="region of interest" description="Disordered" evidence="8">
    <location>
        <begin position="1094"/>
        <end position="1176"/>
    </location>
</feature>
<dbReference type="InterPro" id="IPR041373">
    <property type="entry name" value="RT_RNaseH"/>
</dbReference>
<dbReference type="PROSITE" id="PS50878">
    <property type="entry name" value="RT_POL"/>
    <property type="match status" value="1"/>
</dbReference>
<feature type="region of interest" description="Disordered" evidence="8">
    <location>
        <begin position="2122"/>
        <end position="2209"/>
    </location>
</feature>
<dbReference type="Gene3D" id="3.10.10.10">
    <property type="entry name" value="HIV Type 1 Reverse Transcriptase, subunit A, domain 1"/>
    <property type="match status" value="2"/>
</dbReference>
<dbReference type="SMART" id="SM00343">
    <property type="entry name" value="ZnF_C2HC"/>
    <property type="match status" value="3"/>
</dbReference>
<dbReference type="Pfam" id="PF17921">
    <property type="entry name" value="Integrase_H2C2"/>
    <property type="match status" value="2"/>
</dbReference>
<evidence type="ECO:0000256" key="2">
    <source>
        <dbReference type="ARBA" id="ARBA00022679"/>
    </source>
</evidence>
<sequence>MSQNYNCVAPEPFNFSNPGDWPKWIRRFERFRQASGLINNPENEQVNMLVYCMGDNADDILLSCKIASDQLENYDKVIECFESHFIPRRNIIYERARFNQRCQQEGEKVNEFITALHSLAEHCNFEMLHDELIRDRIVVGVRDRALSERMQLDTDLTLVKATLMAKQLESVKEQQSSLYQQDSVDQIKKMPNHIKETKRHEPKIRQFKSNQLGGSSHGCTRCGNSNNHDWKNCPAMNSYCNKCMKKGHYAKVCRSEAINEIKSEIAFLGSVEDNSKKWIVPIKVNNRQVNFKIDTGADVNVLPLQYYYQSFQRIKLEKSDKVLQGPNGIPLETVGMIHVKLQNKGQHLNSKIYIVDKLKQPLLSGETRHAKINYKISLQPDAKPYALCTPRRVPIPLMKQVKEQLEEMTRLGVIESVEEPTEWCAGMVAVSKPGGKIRICVDLTKLNQYKRRENYPLPATEHILGQLGNACYFSKLDANSGFWQFGLAKESQKLTTFITPFGRFFYKRIPFGITSAPEIFQRKMTQLLGNIEGVVCFMDDIVVYGFSLEEHNERVRQVLKKIQEEGMTLNPEKCQFGVKTVKFLGHTLSSEGLFIDEEKLDAITKMEAPRSTKELKSFLGMVNYLGKFIPNLADKLQPLNSLLSTKNEWVWDEPQKKSFNLLKQELVSRPNLALFDPSRTTIVSADASSFGLGGVLRQEQPDGSLKPIAYVSRTLSETEKRYSQIEKEGLAIVWTCDRLKDYVTGIKIHIETDHKPLIAIFTSKSLEDMTPRLQRLKMRMMRYSYQISHIAGKKQIVADMLSRKPMSKPHKDELEEELSAYIQSIAFPATEERLSEISRKQKEDSLCSQLAKYCMSGWPKNKREVDPALRGYWQFQEDLTYQNGLLLRGQRILIPKSLRKDILEKLHQGHFGINKCRSRAKESVWWYPEISLLQNLTAQEVIGRLKSIFARHGTPETVRSDNGPQFQKVLGSEFSKFSKEWSFKHITSSPKFPQSNGFIEAIIKNIKQSFKKEEYCYLTLQAYRTMPLESAIESSLMPRYLDSEALQEREKRRVINQKRLYDKRHAVHSLPPLQQGDSVWVRDQRVKGKVLHKSEEPRSYWVQTPQGKVRRNRLHLTPLPKMGSTMDASEDDQDDQEQETEEDCPTPTASSTRDGRMQRDNQDQDPEKSLPSMPAVHTRYGRAVKIPRRDTTLREKYLQNPDLTLSLAINQGQAAEASQNQLRNIEKDSIDAIRKNFNERYKPTTSLKNSYTSNPVRANFNKSIRCSKCNMAHDFGKCPAYGKECYKCRQPNHFANCCKNRAVRCIQEIEEQKDNLLIIDSIMVGQVLRKPWKELIYTHIQGHPVDIKLDTGADVNILPERLIKEWPNMPLLETADCKIYTYTGQQIPVVGKCQLDLKEELFKMEEDGIIEKIEEPTVWAHPMVVVKKPSGKYRICIDPRELNKWVLREHYTLPAPENILAEIPKAKFYSVLDAKSAFWQVPLNHNSTLKKVLDLARESRLKLTLNKLQMATGVVKFLGHTISQEGILPDQDKVRAIQNMQIPKNKQELQRILGTVTYLAKFIPDLSSNTSNMRNLLKKDIIWNWNIAADQELNFIKTLLTSPPVLRHFDPNEPLEHFADASKDGLGAILMQKEKPLSYASASLTSPQKHYSQIEKELLALYFGCKRFHYFLYGRKFTAYTDHKPLVSLLKKNFDQMSPRLQRLSLYLLNYQFELKFIPGKSMTPADTLSRHFLPQEQVEDKELDLCTQTFVLNVEIKDQRLTRLQEDTLNDKECCLLKQYILTGWPLHKKNLPSNLKPYWEFKEELHEWQNLICRGNKLLIPKTQRSDILKILHASHQGINNTIALAKESIYWPEMNKEIEELINNCSICQQTSRTNLKEPMLPHQAPEYPWQKVGIDIFQIESSKYLLIVDYFSKYPEIYQLQDMTTDTIIRRLKRTFSNFRIPETLVSDNGPPFFSKEFQNFTRTWNIVHVTSSPYHAQSNGMVERTVQTLKKLIKRCGEESTDPYLALLNLRNTPHNNLPSPAQILMSRKLRSIIPSKTSQFVPSMINNEAIQKQLVDNQVKMKNYYDRHTRPADPLSINDRVWFRKDKRWIPGQLKKQANEPRSFYVKDQEGNEYRRNSIHIREDKRSETTHTDWEKPLELNQEQADLQDLEETPSQPTSSGQLSSPGSPENVTTTGPPESCTNGSPGNLITTRSGRVVRPPRS</sequence>
<dbReference type="PANTHER" id="PTHR37984:SF9">
    <property type="entry name" value="INTEGRASE CATALYTIC DOMAIN-CONTAINING PROTEIN"/>
    <property type="match status" value="1"/>
</dbReference>
<feature type="domain" description="Integrase catalytic" evidence="10">
    <location>
        <begin position="1888"/>
        <end position="2048"/>
    </location>
</feature>
<dbReference type="InterPro" id="IPR050951">
    <property type="entry name" value="Retrovirus_Pol_polyprotein"/>
</dbReference>
<dbReference type="Pfam" id="PF00665">
    <property type="entry name" value="rve"/>
    <property type="match status" value="1"/>
</dbReference>
<keyword evidence="7" id="KW-0695">RNA-directed DNA polymerase</keyword>